<evidence type="ECO:0000313" key="7">
    <source>
        <dbReference type="Proteomes" id="UP001318040"/>
    </source>
</evidence>
<organism evidence="7 8">
    <name type="scientific">Petromyzon marinus</name>
    <name type="common">Sea lamprey</name>
    <dbReference type="NCBI Taxonomy" id="7757"/>
    <lineage>
        <taxon>Eukaryota</taxon>
        <taxon>Metazoa</taxon>
        <taxon>Chordata</taxon>
        <taxon>Craniata</taxon>
        <taxon>Vertebrata</taxon>
        <taxon>Cyclostomata</taxon>
        <taxon>Hyperoartia</taxon>
        <taxon>Petromyzontiformes</taxon>
        <taxon>Petromyzontidae</taxon>
        <taxon>Petromyzon</taxon>
    </lineage>
</organism>
<proteinExistence type="predicted"/>
<dbReference type="Proteomes" id="UP001318040">
    <property type="component" value="Chromosome 26"/>
</dbReference>
<dbReference type="PANTHER" id="PTHR12630:SF6">
    <property type="entry name" value="N-ACETYLGLUCOSAMINE-1-PHOSPHOTRANSFERASE SUBUNIT GAMMA"/>
    <property type="match status" value="1"/>
</dbReference>
<dbReference type="PROSITE" id="PS51912">
    <property type="entry name" value="DMAP1_BIND"/>
    <property type="match status" value="1"/>
</dbReference>
<evidence type="ECO:0000313" key="8">
    <source>
        <dbReference type="RefSeq" id="XP_032816851.1"/>
    </source>
</evidence>
<accession>A0AAJ7TF82</accession>
<feature type="domain" description="DMAP1-binding" evidence="5">
    <location>
        <begin position="200"/>
        <end position="304"/>
    </location>
</feature>
<evidence type="ECO:0000256" key="1">
    <source>
        <dbReference type="ARBA" id="ARBA00022729"/>
    </source>
</evidence>
<dbReference type="Gene3D" id="2.70.130.10">
    <property type="entry name" value="Mannose-6-phosphate receptor binding domain"/>
    <property type="match status" value="1"/>
</dbReference>
<evidence type="ECO:0000256" key="3">
    <source>
        <dbReference type="SAM" id="MobiDB-lite"/>
    </source>
</evidence>
<dbReference type="InterPro" id="IPR044865">
    <property type="entry name" value="MRH_dom"/>
</dbReference>
<name>A0AAJ7TF82_PETMA</name>
<feature type="signal peptide" evidence="4">
    <location>
        <begin position="1"/>
        <end position="42"/>
    </location>
</feature>
<gene>
    <name evidence="8" type="primary">GNPTG</name>
</gene>
<dbReference type="Pfam" id="PF13015">
    <property type="entry name" value="PRKCSH_1"/>
    <property type="match status" value="1"/>
</dbReference>
<dbReference type="InterPro" id="IPR009011">
    <property type="entry name" value="Man6P_isomerase_rcpt-bd_dom_sf"/>
</dbReference>
<dbReference type="SUPFAM" id="SSF50911">
    <property type="entry name" value="Mannose 6-phosphate receptor domain"/>
    <property type="match status" value="1"/>
</dbReference>
<sequence length="338" mass="37209">MAPLPPPAAAEASSMPATPRTTNTLLLLLLIVIACLSPGSSSSSNRGVIRMKIVEEPNSFGLNNGLVAQATRLKAKVKPSRVTGPRHLFRLAGKCFSHTSGSYKYDLCPFHNVTQHEQSLRWNAYSGILGIWHEWEIVNNTFIAMVMRNGDNCGSNSRQAKVTFRCGTQNALLGVEEPRTCEYAVNFTSPLVCHPHSMLVYPTLPQSLREEWDRIEQDLYDEIITQQGYEKQLRTAIFRKSGYVLSADADATAADGPEDQERVFNTLDSCNEEYRTLQEEVRRLKALLQQHGISPNHTATAAPPASRAEHRLAGGGLPATSNGAPRGLQQLKGDVGER</sequence>
<evidence type="ECO:0000256" key="2">
    <source>
        <dbReference type="ARBA" id="ARBA00023157"/>
    </source>
</evidence>
<keyword evidence="7" id="KW-1185">Reference proteome</keyword>
<dbReference type="InterPro" id="IPR036607">
    <property type="entry name" value="PRKCSH"/>
</dbReference>
<evidence type="ECO:0000256" key="4">
    <source>
        <dbReference type="SAM" id="SignalP"/>
    </source>
</evidence>
<reference evidence="8" key="1">
    <citation type="submission" date="2025-08" db="UniProtKB">
        <authorList>
            <consortium name="RefSeq"/>
        </authorList>
    </citation>
    <scope>IDENTIFICATION</scope>
    <source>
        <tissue evidence="8">Sperm</tissue>
    </source>
</reference>
<dbReference type="AlphaFoldDB" id="A0AAJ7TF82"/>
<dbReference type="PANTHER" id="PTHR12630">
    <property type="entry name" value="N-LINKED OLIGOSACCHARIDE PROCESSING"/>
    <property type="match status" value="1"/>
</dbReference>
<keyword evidence="1 4" id="KW-0732">Signal</keyword>
<evidence type="ECO:0000259" key="5">
    <source>
        <dbReference type="PROSITE" id="PS51912"/>
    </source>
</evidence>
<feature type="region of interest" description="Disordered" evidence="3">
    <location>
        <begin position="292"/>
        <end position="338"/>
    </location>
</feature>
<protein>
    <submittedName>
        <fullName evidence="8">N-acetylglucosamine-1-phosphotransferase subunit gamma isoform X1</fullName>
    </submittedName>
</protein>
<feature type="domain" description="MRH" evidence="6">
    <location>
        <begin position="93"/>
        <end position="195"/>
    </location>
</feature>
<dbReference type="PROSITE" id="PS51914">
    <property type="entry name" value="MRH"/>
    <property type="match status" value="1"/>
</dbReference>
<feature type="chain" id="PRO_5042461086" evidence="4">
    <location>
        <begin position="43"/>
        <end position="338"/>
    </location>
</feature>
<dbReference type="CTD" id="84572"/>
<dbReference type="GO" id="GO:0005794">
    <property type="term" value="C:Golgi apparatus"/>
    <property type="evidence" value="ECO:0007669"/>
    <property type="project" value="TreeGrafter"/>
</dbReference>
<dbReference type="InterPro" id="IPR039794">
    <property type="entry name" value="Gtb1-like"/>
</dbReference>
<dbReference type="KEGG" id="pmrn:116946100"/>
<evidence type="ECO:0000259" key="6">
    <source>
        <dbReference type="PROSITE" id="PS51914"/>
    </source>
</evidence>
<keyword evidence="2" id="KW-1015">Disulfide bond</keyword>
<dbReference type="InterPro" id="IPR010506">
    <property type="entry name" value="DMAP1-bd"/>
</dbReference>
<dbReference type="RefSeq" id="XP_032816851.1">
    <property type="nucleotide sequence ID" value="XM_032960960.1"/>
</dbReference>